<dbReference type="KEGG" id="gfm:Enr17x_28600"/>
<gene>
    <name evidence="1" type="ORF">Enr17x_28600</name>
</gene>
<dbReference type="RefSeq" id="WP_145309586.1">
    <property type="nucleotide sequence ID" value="NZ_CP037452.1"/>
</dbReference>
<evidence type="ECO:0000313" key="1">
    <source>
        <dbReference type="EMBL" id="QDV50815.1"/>
    </source>
</evidence>
<name>A0A518ICH9_9PLAN</name>
<dbReference type="AlphaFoldDB" id="A0A518ICH9"/>
<proteinExistence type="predicted"/>
<accession>A0A518ICH9</accession>
<reference evidence="1 2" key="1">
    <citation type="submission" date="2019-03" db="EMBL/GenBank/DDBJ databases">
        <title>Deep-cultivation of Planctomycetes and their phenomic and genomic characterization uncovers novel biology.</title>
        <authorList>
            <person name="Wiegand S."/>
            <person name="Jogler M."/>
            <person name="Boedeker C."/>
            <person name="Pinto D."/>
            <person name="Vollmers J."/>
            <person name="Rivas-Marin E."/>
            <person name="Kohn T."/>
            <person name="Peeters S.H."/>
            <person name="Heuer A."/>
            <person name="Rast P."/>
            <person name="Oberbeckmann S."/>
            <person name="Bunk B."/>
            <person name="Jeske O."/>
            <person name="Meyerdierks A."/>
            <person name="Storesund J.E."/>
            <person name="Kallscheuer N."/>
            <person name="Luecker S."/>
            <person name="Lage O.M."/>
            <person name="Pohl T."/>
            <person name="Merkel B.J."/>
            <person name="Hornburger P."/>
            <person name="Mueller R.-W."/>
            <person name="Bruemmer F."/>
            <person name="Labrenz M."/>
            <person name="Spormann A.M."/>
            <person name="Op den Camp H."/>
            <person name="Overmann J."/>
            <person name="Amann R."/>
            <person name="Jetten M.S.M."/>
            <person name="Mascher T."/>
            <person name="Medema M.H."/>
            <person name="Devos D.P."/>
            <person name="Kaster A.-K."/>
            <person name="Ovreas L."/>
            <person name="Rohde M."/>
            <person name="Galperin M.Y."/>
            <person name="Jogler C."/>
        </authorList>
    </citation>
    <scope>NUCLEOTIDE SEQUENCE [LARGE SCALE GENOMIC DNA]</scope>
    <source>
        <strain evidence="1 2">Enr17</strain>
    </source>
</reference>
<sequence>MKNYDVLLHRKANLEELKTVEIRAANEDEARREAARRYGLLDWVVWVCNEKQYVEGYQNFTVTE</sequence>
<evidence type="ECO:0000313" key="2">
    <source>
        <dbReference type="Proteomes" id="UP000318313"/>
    </source>
</evidence>
<dbReference type="Proteomes" id="UP000318313">
    <property type="component" value="Chromosome"/>
</dbReference>
<keyword evidence="2" id="KW-1185">Reference proteome</keyword>
<dbReference type="EMBL" id="CP037452">
    <property type="protein sequence ID" value="QDV50815.1"/>
    <property type="molecule type" value="Genomic_DNA"/>
</dbReference>
<protein>
    <submittedName>
        <fullName evidence="1">Uncharacterized protein</fullName>
    </submittedName>
</protein>
<organism evidence="1 2">
    <name type="scientific">Gimesia fumaroli</name>
    <dbReference type="NCBI Taxonomy" id="2527976"/>
    <lineage>
        <taxon>Bacteria</taxon>
        <taxon>Pseudomonadati</taxon>
        <taxon>Planctomycetota</taxon>
        <taxon>Planctomycetia</taxon>
        <taxon>Planctomycetales</taxon>
        <taxon>Planctomycetaceae</taxon>
        <taxon>Gimesia</taxon>
    </lineage>
</organism>